<organism evidence="3 4">
    <name type="scientific">Solilutibacter silvestris</name>
    <dbReference type="NCBI Taxonomy" id="1645665"/>
    <lineage>
        <taxon>Bacteria</taxon>
        <taxon>Pseudomonadati</taxon>
        <taxon>Pseudomonadota</taxon>
        <taxon>Gammaproteobacteria</taxon>
        <taxon>Lysobacterales</taxon>
        <taxon>Lysobacteraceae</taxon>
        <taxon>Solilutibacter</taxon>
    </lineage>
</organism>
<proteinExistence type="predicted"/>
<evidence type="ECO:0000256" key="1">
    <source>
        <dbReference type="SAM" id="Coils"/>
    </source>
</evidence>
<feature type="compositionally biased region" description="Pro residues" evidence="2">
    <location>
        <begin position="167"/>
        <end position="177"/>
    </location>
</feature>
<accession>A0A2K1PYG5</accession>
<dbReference type="AlphaFoldDB" id="A0A2K1PYG5"/>
<gene>
    <name evidence="3" type="ORF">Lysil_2011</name>
</gene>
<dbReference type="Proteomes" id="UP000236220">
    <property type="component" value="Unassembled WGS sequence"/>
</dbReference>
<feature type="coiled-coil region" evidence="1">
    <location>
        <begin position="11"/>
        <end position="38"/>
    </location>
</feature>
<keyword evidence="4" id="KW-1185">Reference proteome</keyword>
<evidence type="ECO:0000313" key="3">
    <source>
        <dbReference type="EMBL" id="PNS07835.1"/>
    </source>
</evidence>
<dbReference type="RefSeq" id="WP_103075491.1">
    <property type="nucleotide sequence ID" value="NZ_NPZB01000002.1"/>
</dbReference>
<dbReference type="EMBL" id="NPZB01000002">
    <property type="protein sequence ID" value="PNS07835.1"/>
    <property type="molecule type" value="Genomic_DNA"/>
</dbReference>
<reference evidence="3 4" key="1">
    <citation type="submission" date="2017-08" db="EMBL/GenBank/DDBJ databases">
        <title>Lysobacter sylvestris genome.</title>
        <authorList>
            <person name="Zhang D.-C."/>
            <person name="Albuquerque L."/>
            <person name="Franca L."/>
            <person name="Froufe H.J.C."/>
            <person name="Barroso C."/>
            <person name="Egas C."/>
            <person name="Da Costa M."/>
            <person name="Margesin R."/>
        </authorList>
    </citation>
    <scope>NUCLEOTIDE SEQUENCE [LARGE SCALE GENOMIC DNA]</scope>
    <source>
        <strain evidence="3 4">AM20-91</strain>
    </source>
</reference>
<protein>
    <submittedName>
        <fullName evidence="3">Uncharacterized protein</fullName>
    </submittedName>
</protein>
<evidence type="ECO:0000313" key="4">
    <source>
        <dbReference type="Proteomes" id="UP000236220"/>
    </source>
</evidence>
<comment type="caution">
    <text evidence="3">The sequence shown here is derived from an EMBL/GenBank/DDBJ whole genome shotgun (WGS) entry which is preliminary data.</text>
</comment>
<evidence type="ECO:0000256" key="2">
    <source>
        <dbReference type="SAM" id="MobiDB-lite"/>
    </source>
</evidence>
<name>A0A2K1PYG5_9GAMM</name>
<feature type="region of interest" description="Disordered" evidence="2">
    <location>
        <begin position="154"/>
        <end position="185"/>
    </location>
</feature>
<sequence length="185" mass="20097">MSDPTPEQIEIERLRTHNAALLDELKGLKADNKRLGDELTTAHGERDAALAQVESFAVGDPVKRMLDDVSPCPDLMKHLLDREGYTFARENGAIVMRDRDSNIPKIMDGTTERDMAFTAADLWAVLGEPHKLLEQRSEVAREFAFTFKAPAVNGGGAGPSHGRVTYPPAPTPAPTPTASPALGIR</sequence>
<keyword evidence="1" id="KW-0175">Coiled coil</keyword>